<dbReference type="InterPro" id="IPR050261">
    <property type="entry name" value="FrsA_esterase"/>
</dbReference>
<dbReference type="EMBL" id="FOQE01000018">
    <property type="protein sequence ID" value="SFH74136.1"/>
    <property type="molecule type" value="Genomic_DNA"/>
</dbReference>
<accession>A0A1I3CIH8</accession>
<dbReference type="InterPro" id="IPR029058">
    <property type="entry name" value="AB_hydrolase_fold"/>
</dbReference>
<reference evidence="3 4" key="1">
    <citation type="submission" date="2016-10" db="EMBL/GenBank/DDBJ databases">
        <authorList>
            <person name="de Groot N.N."/>
        </authorList>
    </citation>
    <scope>NUCLEOTIDE SEQUENCE [LARGE SCALE GENOMIC DNA]</scope>
    <source>
        <strain evidence="3 4">DSM 27630</strain>
    </source>
</reference>
<dbReference type="RefSeq" id="WP_092092501.1">
    <property type="nucleotide sequence ID" value="NZ_FOQE01000018.1"/>
</dbReference>
<dbReference type="PANTHER" id="PTHR22946:SF9">
    <property type="entry name" value="POLYKETIDE TRANSFERASE AF380"/>
    <property type="match status" value="1"/>
</dbReference>
<dbReference type="Pfam" id="PF00326">
    <property type="entry name" value="Peptidase_S9"/>
    <property type="match status" value="1"/>
</dbReference>
<keyword evidence="4" id="KW-1185">Reference proteome</keyword>
<dbReference type="GO" id="GO:0008236">
    <property type="term" value="F:serine-type peptidase activity"/>
    <property type="evidence" value="ECO:0007669"/>
    <property type="project" value="InterPro"/>
</dbReference>
<evidence type="ECO:0000313" key="3">
    <source>
        <dbReference type="EMBL" id="SFH74136.1"/>
    </source>
</evidence>
<dbReference type="PANTHER" id="PTHR22946">
    <property type="entry name" value="DIENELACTONE HYDROLASE DOMAIN-CONTAINING PROTEIN-RELATED"/>
    <property type="match status" value="1"/>
</dbReference>
<proteinExistence type="predicted"/>
<protein>
    <recommendedName>
        <fullName evidence="2">Peptidase S9 prolyl oligopeptidase catalytic domain-containing protein</fullName>
    </recommendedName>
</protein>
<dbReference type="AlphaFoldDB" id="A0A1I3CIH8"/>
<name>A0A1I3CIH8_9LACT</name>
<evidence type="ECO:0000313" key="4">
    <source>
        <dbReference type="Proteomes" id="UP000198668"/>
    </source>
</evidence>
<evidence type="ECO:0000256" key="1">
    <source>
        <dbReference type="ARBA" id="ARBA00022801"/>
    </source>
</evidence>
<gene>
    <name evidence="3" type="ORF">SAMN04489868_11842</name>
</gene>
<sequence length="253" mass="28560">MISVKNVSIQGLPVLEIFPAEQENQALPTVIFYHGWTSQKESAMVNGYELAKNGFRALLPEADLHGERKPSSSATQENMDFWRVVVHNLQEMESMIDYYQQKGLIDEDRIGVAGLSMGGITTCAALTQFPWIKAAAVLMGSPSPVLFSKWLLQSKWAEGMDVPFDQEAFDEMTAPLKKIALNLQPEKIAERPIYFWHGTNDDLVPYKLTADFYEKVKDEPYAKNLQFQTTKGGIHKVPYTVSVEMASFFEKVL</sequence>
<keyword evidence="1" id="KW-0378">Hydrolase</keyword>
<dbReference type="SUPFAM" id="SSF53474">
    <property type="entry name" value="alpha/beta-Hydrolases"/>
    <property type="match status" value="1"/>
</dbReference>
<dbReference type="Proteomes" id="UP000198668">
    <property type="component" value="Unassembled WGS sequence"/>
</dbReference>
<evidence type="ECO:0000259" key="2">
    <source>
        <dbReference type="Pfam" id="PF00326"/>
    </source>
</evidence>
<dbReference type="InterPro" id="IPR001375">
    <property type="entry name" value="Peptidase_S9_cat"/>
</dbReference>
<dbReference type="GO" id="GO:0052689">
    <property type="term" value="F:carboxylic ester hydrolase activity"/>
    <property type="evidence" value="ECO:0007669"/>
    <property type="project" value="UniProtKB-ARBA"/>
</dbReference>
<dbReference type="GO" id="GO:0006508">
    <property type="term" value="P:proteolysis"/>
    <property type="evidence" value="ECO:0007669"/>
    <property type="project" value="InterPro"/>
</dbReference>
<dbReference type="OrthoDB" id="31158at2"/>
<feature type="domain" description="Peptidase S9 prolyl oligopeptidase catalytic" evidence="2">
    <location>
        <begin position="92"/>
        <end position="238"/>
    </location>
</feature>
<dbReference type="Gene3D" id="3.40.50.1820">
    <property type="entry name" value="alpha/beta hydrolase"/>
    <property type="match status" value="1"/>
</dbReference>
<organism evidence="3 4">
    <name type="scientific">Pisciglobus halotolerans</name>
    <dbReference type="NCBI Taxonomy" id="745365"/>
    <lineage>
        <taxon>Bacteria</taxon>
        <taxon>Bacillati</taxon>
        <taxon>Bacillota</taxon>
        <taxon>Bacilli</taxon>
        <taxon>Lactobacillales</taxon>
        <taxon>Carnobacteriaceae</taxon>
    </lineage>
</organism>